<reference evidence="3" key="1">
    <citation type="journal article" date="2014" name="Int. J. Syst. Evol. Microbiol.">
        <title>Complete genome sequence of Corynebacterium casei LMG S-19264T (=DSM 44701T), isolated from a smear-ripened cheese.</title>
        <authorList>
            <consortium name="US DOE Joint Genome Institute (JGI-PGF)"/>
            <person name="Walter F."/>
            <person name="Albersmeier A."/>
            <person name="Kalinowski J."/>
            <person name="Ruckert C."/>
        </authorList>
    </citation>
    <scope>NUCLEOTIDE SEQUENCE</scope>
    <source>
        <strain evidence="3">KCTC 32296</strain>
    </source>
</reference>
<dbReference type="EMBL" id="BMZB01000001">
    <property type="protein sequence ID" value="GGZ30012.1"/>
    <property type="molecule type" value="Genomic_DNA"/>
</dbReference>
<dbReference type="InterPro" id="IPR000182">
    <property type="entry name" value="GNAT_dom"/>
</dbReference>
<protein>
    <submittedName>
        <fullName evidence="3">N-acetyltransferase</fullName>
    </submittedName>
</protein>
<dbReference type="InterPro" id="IPR016181">
    <property type="entry name" value="Acyl_CoA_acyltransferase"/>
</dbReference>
<dbReference type="Proteomes" id="UP000662572">
    <property type="component" value="Unassembled WGS sequence"/>
</dbReference>
<feature type="domain" description="N-acetyltransferase" evidence="2">
    <location>
        <begin position="21"/>
        <end position="184"/>
    </location>
</feature>
<dbReference type="Pfam" id="PF00583">
    <property type="entry name" value="Acetyltransf_1"/>
    <property type="match status" value="1"/>
</dbReference>
<comment type="caution">
    <text evidence="3">The sequence shown here is derived from an EMBL/GenBank/DDBJ whole genome shotgun (WGS) entry which is preliminary data.</text>
</comment>
<sequence length="184" mass="20668">MTVNAANTRPKPISRPAPGRTHIRQIKADELYIVQSLAQRIWPNSYDGVIAPHQIDTMLAQIYALDTLEQDMDELGHVFWIISYAVPGEPPVDTGFASAYKDGSTLWIKKLYILPEYQGLGLGKALMHQALAHFAPATHLSLYVNKGNEKAIDYYKYNGLQVITEVPVRMGPFDFTDYIMTKAL</sequence>
<name>A0A918Q0X2_9CAUL</name>
<dbReference type="PROSITE" id="PS51186">
    <property type="entry name" value="GNAT"/>
    <property type="match status" value="1"/>
</dbReference>
<gene>
    <name evidence="3" type="ORF">GCM10011273_15210</name>
</gene>
<organism evidence="3 4">
    <name type="scientific">Asticcacaulis endophyticus</name>
    <dbReference type="NCBI Taxonomy" id="1395890"/>
    <lineage>
        <taxon>Bacteria</taxon>
        <taxon>Pseudomonadati</taxon>
        <taxon>Pseudomonadota</taxon>
        <taxon>Alphaproteobacteria</taxon>
        <taxon>Caulobacterales</taxon>
        <taxon>Caulobacteraceae</taxon>
        <taxon>Asticcacaulis</taxon>
    </lineage>
</organism>
<accession>A0A918Q0X2</accession>
<dbReference type="Gene3D" id="3.40.630.30">
    <property type="match status" value="1"/>
</dbReference>
<dbReference type="AlphaFoldDB" id="A0A918Q0X2"/>
<evidence type="ECO:0000313" key="3">
    <source>
        <dbReference type="EMBL" id="GGZ30012.1"/>
    </source>
</evidence>
<dbReference type="CDD" id="cd04301">
    <property type="entry name" value="NAT_SF"/>
    <property type="match status" value="1"/>
</dbReference>
<dbReference type="GO" id="GO:0016747">
    <property type="term" value="F:acyltransferase activity, transferring groups other than amino-acyl groups"/>
    <property type="evidence" value="ECO:0007669"/>
    <property type="project" value="InterPro"/>
</dbReference>
<proteinExistence type="predicted"/>
<evidence type="ECO:0000313" key="4">
    <source>
        <dbReference type="Proteomes" id="UP000662572"/>
    </source>
</evidence>
<dbReference type="SUPFAM" id="SSF55729">
    <property type="entry name" value="Acyl-CoA N-acyltransferases (Nat)"/>
    <property type="match status" value="1"/>
</dbReference>
<evidence type="ECO:0000256" key="1">
    <source>
        <dbReference type="SAM" id="MobiDB-lite"/>
    </source>
</evidence>
<reference evidence="3" key="2">
    <citation type="submission" date="2020-09" db="EMBL/GenBank/DDBJ databases">
        <authorList>
            <person name="Sun Q."/>
            <person name="Kim S."/>
        </authorList>
    </citation>
    <scope>NUCLEOTIDE SEQUENCE</scope>
    <source>
        <strain evidence="3">KCTC 32296</strain>
    </source>
</reference>
<feature type="region of interest" description="Disordered" evidence="1">
    <location>
        <begin position="1"/>
        <end position="20"/>
    </location>
</feature>
<dbReference type="RefSeq" id="WP_189485765.1">
    <property type="nucleotide sequence ID" value="NZ_BMZB01000001.1"/>
</dbReference>
<keyword evidence="4" id="KW-1185">Reference proteome</keyword>
<evidence type="ECO:0000259" key="2">
    <source>
        <dbReference type="PROSITE" id="PS51186"/>
    </source>
</evidence>